<dbReference type="EMBL" id="JBHUJD010000034">
    <property type="protein sequence ID" value="MFD2312291.1"/>
    <property type="molecule type" value="Genomic_DNA"/>
</dbReference>
<name>A0ABW5EFC2_9GAMM</name>
<sequence>MMKRVALVGWFLNYAGKLEHPQLFKWICAIFLVNLFIPDPIPFVDELLLGLATLYLGNQKKDRQRETPTEKPAGRGKGEDRPKDRK</sequence>
<dbReference type="InterPro" id="IPR046119">
    <property type="entry name" value="DUF6116"/>
</dbReference>
<protein>
    <submittedName>
        <fullName evidence="2">DUF6116 family protein</fullName>
    </submittedName>
</protein>
<evidence type="ECO:0000313" key="3">
    <source>
        <dbReference type="Proteomes" id="UP001597425"/>
    </source>
</evidence>
<accession>A0ABW5EFC2</accession>
<comment type="caution">
    <text evidence="2">The sequence shown here is derived from an EMBL/GenBank/DDBJ whole genome shotgun (WGS) entry which is preliminary data.</text>
</comment>
<evidence type="ECO:0000313" key="2">
    <source>
        <dbReference type="EMBL" id="MFD2312291.1"/>
    </source>
</evidence>
<feature type="region of interest" description="Disordered" evidence="1">
    <location>
        <begin position="60"/>
        <end position="86"/>
    </location>
</feature>
<organism evidence="2 3">
    <name type="scientific">Microbulbifer halophilus</name>
    <dbReference type="NCBI Taxonomy" id="453963"/>
    <lineage>
        <taxon>Bacteria</taxon>
        <taxon>Pseudomonadati</taxon>
        <taxon>Pseudomonadota</taxon>
        <taxon>Gammaproteobacteria</taxon>
        <taxon>Cellvibrionales</taxon>
        <taxon>Microbulbiferaceae</taxon>
        <taxon>Microbulbifer</taxon>
    </lineage>
</organism>
<dbReference type="RefSeq" id="WP_265723302.1">
    <property type="nucleotide sequence ID" value="NZ_JAPIVK010000045.1"/>
</dbReference>
<dbReference type="Pfam" id="PF19611">
    <property type="entry name" value="DUF6116"/>
    <property type="match status" value="1"/>
</dbReference>
<proteinExistence type="predicted"/>
<reference evidence="3" key="1">
    <citation type="journal article" date="2019" name="Int. J. Syst. Evol. Microbiol.">
        <title>The Global Catalogue of Microorganisms (GCM) 10K type strain sequencing project: providing services to taxonomists for standard genome sequencing and annotation.</title>
        <authorList>
            <consortium name="The Broad Institute Genomics Platform"/>
            <consortium name="The Broad Institute Genome Sequencing Center for Infectious Disease"/>
            <person name="Wu L."/>
            <person name="Ma J."/>
        </authorList>
    </citation>
    <scope>NUCLEOTIDE SEQUENCE [LARGE SCALE GENOMIC DNA]</scope>
    <source>
        <strain evidence="3">KCTC 12848</strain>
    </source>
</reference>
<gene>
    <name evidence="2" type="ORF">ACFSKX_17865</name>
</gene>
<keyword evidence="3" id="KW-1185">Reference proteome</keyword>
<evidence type="ECO:0000256" key="1">
    <source>
        <dbReference type="SAM" id="MobiDB-lite"/>
    </source>
</evidence>
<dbReference type="Proteomes" id="UP001597425">
    <property type="component" value="Unassembled WGS sequence"/>
</dbReference>